<proteinExistence type="predicted"/>
<organism evidence="3 4">
    <name type="scientific">Austropuccinia psidii MF-1</name>
    <dbReference type="NCBI Taxonomy" id="1389203"/>
    <lineage>
        <taxon>Eukaryota</taxon>
        <taxon>Fungi</taxon>
        <taxon>Dikarya</taxon>
        <taxon>Basidiomycota</taxon>
        <taxon>Pucciniomycotina</taxon>
        <taxon>Pucciniomycetes</taxon>
        <taxon>Pucciniales</taxon>
        <taxon>Sphaerophragmiaceae</taxon>
        <taxon>Austropuccinia</taxon>
    </lineage>
</organism>
<dbReference type="PROSITE" id="PS50994">
    <property type="entry name" value="INTEGRASE"/>
    <property type="match status" value="1"/>
</dbReference>
<dbReference type="AlphaFoldDB" id="A0A9Q3PEK3"/>
<dbReference type="GO" id="GO:0015074">
    <property type="term" value="P:DNA integration"/>
    <property type="evidence" value="ECO:0007669"/>
    <property type="project" value="InterPro"/>
</dbReference>
<dbReference type="GO" id="GO:0003723">
    <property type="term" value="F:RNA binding"/>
    <property type="evidence" value="ECO:0007669"/>
    <property type="project" value="UniProtKB-KW"/>
</dbReference>
<dbReference type="OrthoDB" id="3158924at2759"/>
<dbReference type="PANTHER" id="PTHR37984">
    <property type="entry name" value="PROTEIN CBG26694"/>
    <property type="match status" value="1"/>
</dbReference>
<evidence type="ECO:0000313" key="4">
    <source>
        <dbReference type="Proteomes" id="UP000765509"/>
    </source>
</evidence>
<accession>A0A9Q3PEK3</accession>
<dbReference type="InterPro" id="IPR036397">
    <property type="entry name" value="RNaseH_sf"/>
</dbReference>
<dbReference type="InterPro" id="IPR050951">
    <property type="entry name" value="Retrovirus_Pol_polyprotein"/>
</dbReference>
<dbReference type="InterPro" id="IPR001584">
    <property type="entry name" value="Integrase_cat-core"/>
</dbReference>
<dbReference type="GO" id="GO:0005634">
    <property type="term" value="C:nucleus"/>
    <property type="evidence" value="ECO:0007669"/>
    <property type="project" value="UniProtKB-ARBA"/>
</dbReference>
<name>A0A9Q3PEK3_9BASI</name>
<dbReference type="InterPro" id="IPR012337">
    <property type="entry name" value="RNaseH-like_sf"/>
</dbReference>
<evidence type="ECO:0000313" key="3">
    <source>
        <dbReference type="EMBL" id="MBW0558769.1"/>
    </source>
</evidence>
<protein>
    <recommendedName>
        <fullName evidence="2">Integrase catalytic domain-containing protein</fullName>
    </recommendedName>
</protein>
<dbReference type="EMBL" id="AVOT02067134">
    <property type="protein sequence ID" value="MBW0558769.1"/>
    <property type="molecule type" value="Genomic_DNA"/>
</dbReference>
<gene>
    <name evidence="3" type="ORF">O181_098484</name>
</gene>
<dbReference type="SUPFAM" id="SSF53098">
    <property type="entry name" value="Ribonuclease H-like"/>
    <property type="match status" value="1"/>
</dbReference>
<sequence length="155" mass="18108">MDTSLLIWNRIVSWTGTFTNIISDRDPKFTSVLWTNLHQLFGTNLFSSTAYHPETDGLAETMIQTLEDMIRIFCEYGLELKYCDVFTHYWCTLLPALELEYETSIYAMTDQTPAILEKGWDPRLPQDSFRKDLVEIHPTASNFKEILQKKLDIMN</sequence>
<comment type="caution">
    <text evidence="3">The sequence shown here is derived from an EMBL/GenBank/DDBJ whole genome shotgun (WGS) entry which is preliminary data.</text>
</comment>
<dbReference type="PANTHER" id="PTHR37984:SF15">
    <property type="entry name" value="INTEGRASE CATALYTIC DOMAIN-CONTAINING PROTEIN"/>
    <property type="match status" value="1"/>
</dbReference>
<evidence type="ECO:0000259" key="2">
    <source>
        <dbReference type="PROSITE" id="PS50994"/>
    </source>
</evidence>
<dbReference type="Proteomes" id="UP000765509">
    <property type="component" value="Unassembled WGS sequence"/>
</dbReference>
<feature type="domain" description="Integrase catalytic" evidence="2">
    <location>
        <begin position="1"/>
        <end position="121"/>
    </location>
</feature>
<evidence type="ECO:0000256" key="1">
    <source>
        <dbReference type="ARBA" id="ARBA00022884"/>
    </source>
</evidence>
<keyword evidence="4" id="KW-1185">Reference proteome</keyword>
<dbReference type="Gene3D" id="3.30.420.10">
    <property type="entry name" value="Ribonuclease H-like superfamily/Ribonuclease H"/>
    <property type="match status" value="1"/>
</dbReference>
<reference evidence="3" key="1">
    <citation type="submission" date="2021-03" db="EMBL/GenBank/DDBJ databases">
        <title>Draft genome sequence of rust myrtle Austropuccinia psidii MF-1, a brazilian biotype.</title>
        <authorList>
            <person name="Quecine M.C."/>
            <person name="Pachon D.M.R."/>
            <person name="Bonatelli M.L."/>
            <person name="Correr F.H."/>
            <person name="Franceschini L.M."/>
            <person name="Leite T.F."/>
            <person name="Margarido G.R.A."/>
            <person name="Almeida C.A."/>
            <person name="Ferrarezi J.A."/>
            <person name="Labate C.A."/>
        </authorList>
    </citation>
    <scope>NUCLEOTIDE SEQUENCE</scope>
    <source>
        <strain evidence="3">MF-1</strain>
    </source>
</reference>
<keyword evidence="1" id="KW-0694">RNA-binding</keyword>